<feature type="region of interest" description="Disordered" evidence="1">
    <location>
        <begin position="255"/>
        <end position="304"/>
    </location>
</feature>
<dbReference type="AlphaFoldDB" id="A0A1R1PI84"/>
<dbReference type="Proteomes" id="UP000188320">
    <property type="component" value="Unassembled WGS sequence"/>
</dbReference>
<comment type="caution">
    <text evidence="2">The sequence shown here is derived from an EMBL/GenBank/DDBJ whole genome shotgun (WGS) entry which is preliminary data.</text>
</comment>
<keyword evidence="3" id="KW-1185">Reference proteome</keyword>
<protein>
    <submittedName>
        <fullName evidence="2">Uncharacterized protein</fullName>
    </submittedName>
</protein>
<organism evidence="2 3">
    <name type="scientific">Zancudomyces culisetae</name>
    <name type="common">Gut fungus</name>
    <name type="synonym">Smittium culisetae</name>
    <dbReference type="NCBI Taxonomy" id="1213189"/>
    <lineage>
        <taxon>Eukaryota</taxon>
        <taxon>Fungi</taxon>
        <taxon>Fungi incertae sedis</taxon>
        <taxon>Zoopagomycota</taxon>
        <taxon>Kickxellomycotina</taxon>
        <taxon>Harpellomycetes</taxon>
        <taxon>Harpellales</taxon>
        <taxon>Legeriomycetaceae</taxon>
        <taxon>Zancudomyces</taxon>
    </lineage>
</organism>
<evidence type="ECO:0000313" key="2">
    <source>
        <dbReference type="EMBL" id="OMH80694.1"/>
    </source>
</evidence>
<feature type="region of interest" description="Disordered" evidence="1">
    <location>
        <begin position="186"/>
        <end position="219"/>
    </location>
</feature>
<feature type="region of interest" description="Disordered" evidence="1">
    <location>
        <begin position="358"/>
        <end position="380"/>
    </location>
</feature>
<name>A0A1R1PI84_ZANCU</name>
<evidence type="ECO:0000256" key="1">
    <source>
        <dbReference type="SAM" id="MobiDB-lite"/>
    </source>
</evidence>
<feature type="compositionally biased region" description="Polar residues" evidence="1">
    <location>
        <begin position="209"/>
        <end position="219"/>
    </location>
</feature>
<feature type="compositionally biased region" description="Basic and acidic residues" evidence="1">
    <location>
        <begin position="101"/>
        <end position="126"/>
    </location>
</feature>
<gene>
    <name evidence="2" type="ORF">AX774_g5864</name>
</gene>
<reference evidence="3" key="1">
    <citation type="submission" date="2017-01" db="EMBL/GenBank/DDBJ databases">
        <authorList>
            <person name="Wang Y."/>
            <person name="White M."/>
            <person name="Kvist S."/>
            <person name="Moncalvo J.-M."/>
        </authorList>
    </citation>
    <scope>NUCLEOTIDE SEQUENCE [LARGE SCALE GENOMIC DNA]</scope>
    <source>
        <strain evidence="3">COL-18-3</strain>
    </source>
</reference>
<feature type="region of interest" description="Disordered" evidence="1">
    <location>
        <begin position="153"/>
        <end position="172"/>
    </location>
</feature>
<feature type="region of interest" description="Disordered" evidence="1">
    <location>
        <begin position="65"/>
        <end position="130"/>
    </location>
</feature>
<accession>A0A1R1PI84</accession>
<sequence length="380" mass="41540">MDVILRDPIPSVYHNGFGNRKEKRCKSAVGSKFKSSCFRENRNLEAQYDDNLKELKADNNRLVLGSDLSFPPVRSGGGEAEPKITDNSMEVELEQNKKKKSENEGNGEKRGSNGGEKEEEKSDKGLGKLQPDILDLLSSARKSRKVTYLKLDPFPKYQPQNGREGGIDRRANTGNSLMKTVKKLMNTPQPSKKPGGHHFYSKLDDVDGDNNNSANTGNGIESLLLNYGKGERHSLASPCGKRGLYSKRLLKYPPSDSPKNCVANNSKSSSSGGGGSGSGDHGRGKSGEIVVPKSGEGFGEYNTSPINRHSRILVEDTFAGQMGLGTGATTKPGAGNVDIRGSLFLSCNENSNYEKRLNNTVSRDKSKRRNNWDIENDWPL</sequence>
<evidence type="ECO:0000313" key="3">
    <source>
        <dbReference type="Proteomes" id="UP000188320"/>
    </source>
</evidence>
<proteinExistence type="predicted"/>
<dbReference type="EMBL" id="LSSK01001110">
    <property type="protein sequence ID" value="OMH80694.1"/>
    <property type="molecule type" value="Genomic_DNA"/>
</dbReference>